<comment type="caution">
    <text evidence="1">The sequence shown here is derived from an EMBL/GenBank/DDBJ whole genome shotgun (WGS) entry which is preliminary data.</text>
</comment>
<sequence length="12" mass="1263">MTSPPGTARSCR</sequence>
<gene>
    <name evidence="1" type="ORF">EYF80_067784</name>
</gene>
<dbReference type="EMBL" id="SRLO01024214">
    <property type="protein sequence ID" value="TNN22103.1"/>
    <property type="molecule type" value="Genomic_DNA"/>
</dbReference>
<protein>
    <submittedName>
        <fullName evidence="1">Uncharacterized protein</fullName>
    </submittedName>
</protein>
<proteinExistence type="predicted"/>
<accession>A0A4Z2E011</accession>
<keyword evidence="2" id="KW-1185">Reference proteome</keyword>
<dbReference type="Proteomes" id="UP000314294">
    <property type="component" value="Unassembled WGS sequence"/>
</dbReference>
<evidence type="ECO:0000313" key="2">
    <source>
        <dbReference type="Proteomes" id="UP000314294"/>
    </source>
</evidence>
<name>A0A4Z2E011_9TELE</name>
<evidence type="ECO:0000313" key="1">
    <source>
        <dbReference type="EMBL" id="TNN22103.1"/>
    </source>
</evidence>
<reference evidence="1 2" key="1">
    <citation type="submission" date="2019-03" db="EMBL/GenBank/DDBJ databases">
        <title>First draft genome of Liparis tanakae, snailfish: a comprehensive survey of snailfish specific genes.</title>
        <authorList>
            <person name="Kim W."/>
            <person name="Song I."/>
            <person name="Jeong J.-H."/>
            <person name="Kim D."/>
            <person name="Kim S."/>
            <person name="Ryu S."/>
            <person name="Song J.Y."/>
            <person name="Lee S.K."/>
        </authorList>
    </citation>
    <scope>NUCLEOTIDE SEQUENCE [LARGE SCALE GENOMIC DNA]</scope>
    <source>
        <tissue evidence="1">Muscle</tissue>
    </source>
</reference>
<organism evidence="1 2">
    <name type="scientific">Liparis tanakae</name>
    <name type="common">Tanaka's snailfish</name>
    <dbReference type="NCBI Taxonomy" id="230148"/>
    <lineage>
        <taxon>Eukaryota</taxon>
        <taxon>Metazoa</taxon>
        <taxon>Chordata</taxon>
        <taxon>Craniata</taxon>
        <taxon>Vertebrata</taxon>
        <taxon>Euteleostomi</taxon>
        <taxon>Actinopterygii</taxon>
        <taxon>Neopterygii</taxon>
        <taxon>Teleostei</taxon>
        <taxon>Neoteleostei</taxon>
        <taxon>Acanthomorphata</taxon>
        <taxon>Eupercaria</taxon>
        <taxon>Perciformes</taxon>
        <taxon>Cottioidei</taxon>
        <taxon>Cottales</taxon>
        <taxon>Liparidae</taxon>
        <taxon>Liparis</taxon>
    </lineage>
</organism>